<keyword evidence="1" id="KW-0472">Membrane</keyword>
<keyword evidence="2" id="KW-0732">Signal</keyword>
<dbReference type="AlphaFoldDB" id="A0AAJ7T3C6"/>
<evidence type="ECO:0000256" key="1">
    <source>
        <dbReference type="SAM" id="Phobius"/>
    </source>
</evidence>
<feature type="transmembrane region" description="Helical" evidence="1">
    <location>
        <begin position="109"/>
        <end position="127"/>
    </location>
</feature>
<evidence type="ECO:0000256" key="2">
    <source>
        <dbReference type="SAM" id="SignalP"/>
    </source>
</evidence>
<feature type="signal peptide" evidence="2">
    <location>
        <begin position="1"/>
        <end position="28"/>
    </location>
</feature>
<gene>
    <name evidence="4" type="primary">LOC116942584</name>
</gene>
<name>A0AAJ7T3C6_PETMA</name>
<dbReference type="Proteomes" id="UP001318040">
    <property type="component" value="Chromosome 15"/>
</dbReference>
<feature type="chain" id="PRO_5042465604" evidence="2">
    <location>
        <begin position="29"/>
        <end position="213"/>
    </location>
</feature>
<dbReference type="RefSeq" id="XP_032810553.1">
    <property type="nucleotide sequence ID" value="XM_032954662.1"/>
</dbReference>
<protein>
    <submittedName>
        <fullName evidence="4">Uncharacterized protein LOC116942584</fullName>
    </submittedName>
</protein>
<keyword evidence="3" id="KW-1185">Reference proteome</keyword>
<sequence length="213" mass="23816">MKLITCFQHSTLFLWFWSEVFLTKKVVSRVSPRISHFDGTAFRAGPMATWQKLQSRTSEPLEEDASGSNGHISESTAGLVLGSSMRISPTPKRGSWPGFLSSPIAMKRAIVVLYILFAVHFILWAMTAVSQSMRQGNEAKTVETDANGLQKNMTLPSEKYQQLPAGVIDETETDTFESRSQNVYHQHSDVQSLFSFTEELNSTVLLLLSQLKP</sequence>
<evidence type="ECO:0000313" key="4">
    <source>
        <dbReference type="RefSeq" id="XP_032810553.1"/>
    </source>
</evidence>
<evidence type="ECO:0000313" key="3">
    <source>
        <dbReference type="Proteomes" id="UP001318040"/>
    </source>
</evidence>
<dbReference type="KEGG" id="pmrn:116942584"/>
<organism evidence="3 4">
    <name type="scientific">Petromyzon marinus</name>
    <name type="common">Sea lamprey</name>
    <dbReference type="NCBI Taxonomy" id="7757"/>
    <lineage>
        <taxon>Eukaryota</taxon>
        <taxon>Metazoa</taxon>
        <taxon>Chordata</taxon>
        <taxon>Craniata</taxon>
        <taxon>Vertebrata</taxon>
        <taxon>Cyclostomata</taxon>
        <taxon>Hyperoartia</taxon>
        <taxon>Petromyzontiformes</taxon>
        <taxon>Petromyzontidae</taxon>
        <taxon>Petromyzon</taxon>
    </lineage>
</organism>
<accession>A0AAJ7T3C6</accession>
<keyword evidence="1" id="KW-0812">Transmembrane</keyword>
<keyword evidence="1" id="KW-1133">Transmembrane helix</keyword>
<reference evidence="4" key="1">
    <citation type="submission" date="2025-08" db="UniProtKB">
        <authorList>
            <consortium name="RefSeq"/>
        </authorList>
    </citation>
    <scope>IDENTIFICATION</scope>
    <source>
        <tissue evidence="4">Sperm</tissue>
    </source>
</reference>
<proteinExistence type="predicted"/>